<sequence length="1159" mass="126371">MGQAVTQALTRSSTQTASAYVIAKNNAPRARLSGLRSQICGVQNTITGLAQKLEADKPGCTTPHRFSWTESVMNMVHSNYFRDPKDRLANERMALFQAKEHLDALRKEVEPLEEADLIFKTNKKIVKKEARIAEFEAQKKPTHDDRKSIDALRAELDELRTIRDTLLIKHTGRTLAMHAEAGMPLEQMLQVCDLSQPAKMLCNTIEWITTPHMVAGGPGTLALPGLEAANTTSLYSDAPLSQVPNGTSSNVETGPRQLPLQLWAVPQGAAPTPTTSNNPPTIITPPSAGAVADEQQRQRADRLIDEIITSMPNSGYMPQDGNHDPVLALAVQTKDWPAYAKLEVLDAKGQHLATFGKQAASRTNQTITLQRRSNGEYVNAHDPHQSASNQEQLLTLLIQNQPRNSQLGRGGNFWGSDTTAGRIVTLRQQIADLAKAERPELFKAVIHSSCSQTDPGLPAAVKNRFMPLERSPTGTELMRKLHSENPHLTPARLTELLNASPLSATEQNVYLESGHLPTAFNLNKARIEQAVQHELAVDAVYHTRTYNPQADALLRDATTQELLKVNRNLRIFGKGETFDTQTAKAGDVILRDYGNGVYWAYDVPNAQYIEVNADTDSFFRAIASVLQPHEHRALGMTGEPDVRGFREHMGKVVEQSPSNFHLPSSSPMPATTASTTATTSTPTSPPAPSPSGTPTPVKDFGAGMTNGAPSTVLQNANGQNDHLRGIARLTRSDGYVCTATLLDTAPAATETNTPAYMSTAAHCVDTGIGAIDTDKALTGTVEFGYFVDTPSQVYPLKRTTYSNYRNNDLALVEIDTSLQALNREGIRPLAIASHIPANGTDAIVVGAPFGIRPGYLRAAACQSQIPEISAFVGLGDRWNTRRMVTNQCRDTSPGSSGGPVMTRNGEVFGVMAAQSVQSVQQPGGRLQEKFLFNVAIPATHLKDCFTNGVFNANAVNCELFPVFDIKPDHPLMRYAKITLDQAGNPIYPTWRFTFTTDKPYYHYKSVDHVGECEQPQGYKVATASGSSETIYDPIGDQPGIRSLCVIGTTSPDNQFDQGTLRNAFSLSVNLQAAGEPEIPNIEVTHNRMRYTAAVEDNDRKWKQTFMKSGNPDTTDCNSPDKYTTTSVRVFSRKALPMKLCAKGTDHAGVDSKASEKIIS</sequence>
<feature type="compositionally biased region" description="Polar residues" evidence="2">
    <location>
        <begin position="707"/>
        <end position="717"/>
    </location>
</feature>
<dbReference type="Proteomes" id="UP000028631">
    <property type="component" value="Unassembled WGS sequence"/>
</dbReference>
<gene>
    <name evidence="3" type="ORF">IV01_15250</name>
</gene>
<dbReference type="PATRIC" id="fig|317.175.peg.3173"/>
<feature type="compositionally biased region" description="Low complexity" evidence="2">
    <location>
        <begin position="271"/>
        <end position="287"/>
    </location>
</feature>
<comment type="caution">
    <text evidence="3">The sequence shown here is derived from an EMBL/GenBank/DDBJ whole genome shotgun (WGS) entry which is preliminary data.</text>
</comment>
<name>A0A085VGY7_PSESX</name>
<feature type="compositionally biased region" description="Low complexity" evidence="2">
    <location>
        <begin position="663"/>
        <end position="682"/>
    </location>
</feature>
<dbReference type="InterPro" id="IPR009003">
    <property type="entry name" value="Peptidase_S1_PA"/>
</dbReference>
<proteinExistence type="predicted"/>
<keyword evidence="4" id="KW-1185">Reference proteome</keyword>
<protein>
    <submittedName>
        <fullName evidence="3">Uncharacterized protein</fullName>
    </submittedName>
</protein>
<dbReference type="AlphaFoldDB" id="A0A085VGY7"/>
<feature type="coiled-coil region" evidence="1">
    <location>
        <begin position="88"/>
        <end position="115"/>
    </location>
</feature>
<organism evidence="3 4">
    <name type="scientific">Pseudomonas syringae</name>
    <dbReference type="NCBI Taxonomy" id="317"/>
    <lineage>
        <taxon>Bacteria</taxon>
        <taxon>Pseudomonadati</taxon>
        <taxon>Pseudomonadota</taxon>
        <taxon>Gammaproteobacteria</taxon>
        <taxon>Pseudomonadales</taxon>
        <taxon>Pseudomonadaceae</taxon>
        <taxon>Pseudomonas</taxon>
    </lineage>
</organism>
<reference evidence="3 4" key="1">
    <citation type="submission" date="2014-07" db="EMBL/GenBank/DDBJ databases">
        <title>Draft Genome Sequences of Environmental Pseudomonas syringae strains.</title>
        <authorList>
            <person name="Baltrus D.A."/>
            <person name="Berge O."/>
            <person name="Morris C."/>
        </authorList>
    </citation>
    <scope>NUCLEOTIDE SEQUENCE [LARGE SCALE GENOMIC DNA]</scope>
    <source>
        <strain evidence="3 4">GAW0119</strain>
    </source>
</reference>
<dbReference type="Pfam" id="PF13365">
    <property type="entry name" value="Trypsin_2"/>
    <property type="match status" value="1"/>
</dbReference>
<evidence type="ECO:0000256" key="1">
    <source>
        <dbReference type="SAM" id="Coils"/>
    </source>
</evidence>
<dbReference type="Gene3D" id="2.40.10.120">
    <property type="match status" value="1"/>
</dbReference>
<dbReference type="SUPFAM" id="SSF50494">
    <property type="entry name" value="Trypsin-like serine proteases"/>
    <property type="match status" value="1"/>
</dbReference>
<feature type="region of interest" description="Disordered" evidence="2">
    <location>
        <begin position="656"/>
        <end position="717"/>
    </location>
</feature>
<dbReference type="EMBL" id="JPQU01000042">
    <property type="protein sequence ID" value="KFE54700.1"/>
    <property type="molecule type" value="Genomic_DNA"/>
</dbReference>
<evidence type="ECO:0000313" key="4">
    <source>
        <dbReference type="Proteomes" id="UP000028631"/>
    </source>
</evidence>
<accession>A0A085VGY7</accession>
<dbReference type="RefSeq" id="WP_032629386.1">
    <property type="nucleotide sequence ID" value="NZ_JPQU01000042.1"/>
</dbReference>
<keyword evidence="1" id="KW-0175">Coiled coil</keyword>
<evidence type="ECO:0000313" key="3">
    <source>
        <dbReference type="EMBL" id="KFE54700.1"/>
    </source>
</evidence>
<feature type="region of interest" description="Disordered" evidence="2">
    <location>
        <begin position="267"/>
        <end position="297"/>
    </location>
</feature>
<evidence type="ECO:0000256" key="2">
    <source>
        <dbReference type="SAM" id="MobiDB-lite"/>
    </source>
</evidence>
<dbReference type="OrthoDB" id="6968353at2"/>
<feature type="compositionally biased region" description="Pro residues" evidence="2">
    <location>
        <begin position="683"/>
        <end position="693"/>
    </location>
</feature>